<dbReference type="PROSITE" id="PS51257">
    <property type="entry name" value="PROKAR_LIPOPROTEIN"/>
    <property type="match status" value="1"/>
</dbReference>
<evidence type="ECO:0000313" key="3">
    <source>
        <dbReference type="EMBL" id="MCS0657741.1"/>
    </source>
</evidence>
<dbReference type="InterPro" id="IPR051702">
    <property type="entry name" value="SH3_domain_YSC84-like"/>
</dbReference>
<dbReference type="PANTHER" id="PTHR15629">
    <property type="entry name" value="SH3YL1 PROTEIN"/>
    <property type="match status" value="1"/>
</dbReference>
<feature type="domain" description="Ysc84 actin-binding" evidence="2">
    <location>
        <begin position="107"/>
        <end position="221"/>
    </location>
</feature>
<keyword evidence="1" id="KW-0732">Signal</keyword>
<evidence type="ECO:0000256" key="1">
    <source>
        <dbReference type="SAM" id="SignalP"/>
    </source>
</evidence>
<comment type="caution">
    <text evidence="3">The sequence shown here is derived from an EMBL/GenBank/DDBJ whole genome shotgun (WGS) entry which is preliminary data.</text>
</comment>
<dbReference type="EMBL" id="JANUGU010000001">
    <property type="protein sequence ID" value="MCS0657741.1"/>
    <property type="molecule type" value="Genomic_DNA"/>
</dbReference>
<dbReference type="InterPro" id="IPR007461">
    <property type="entry name" value="Ysc84_actin-binding"/>
</dbReference>
<evidence type="ECO:0000313" key="4">
    <source>
        <dbReference type="Proteomes" id="UP001204621"/>
    </source>
</evidence>
<dbReference type="RefSeq" id="WP_258810884.1">
    <property type="nucleotide sequence ID" value="NZ_JANUGU010000001.1"/>
</dbReference>
<keyword evidence="4" id="KW-1185">Reference proteome</keyword>
<sequence length="232" mass="24378">MSTPFARKSAMLLACAALLGGCSTTAPTSEETHAYVDDAQKTLAEFMRDPQMTWLQNHVHGARAVMVSPRIWQAGFVFGGSGGEMLVISRNRSGEGWNGPAFYKMGSGSFGLQAGAQETQMVALVMNEKALNSLLSTSFKLGGDLSIAAGPIGAGAGRPVTSDIVIFTRNKGLYGGINLDGTVITIDDGKNQVYYGRTTTPVDILIEGRATNPYSSKLTHTATVGVNAGPVK</sequence>
<protein>
    <submittedName>
        <fullName evidence="3">Lipid-binding SYLF domain-containing protein</fullName>
    </submittedName>
</protein>
<dbReference type="CDD" id="cd11524">
    <property type="entry name" value="SYLF"/>
    <property type="match status" value="1"/>
</dbReference>
<organism evidence="3 4">
    <name type="scientific">Massilia terrae</name>
    <dbReference type="NCBI Taxonomy" id="1811224"/>
    <lineage>
        <taxon>Bacteria</taxon>
        <taxon>Pseudomonadati</taxon>
        <taxon>Pseudomonadota</taxon>
        <taxon>Betaproteobacteria</taxon>
        <taxon>Burkholderiales</taxon>
        <taxon>Oxalobacteraceae</taxon>
        <taxon>Telluria group</taxon>
        <taxon>Massilia</taxon>
    </lineage>
</organism>
<feature type="chain" id="PRO_5045484726" evidence="1">
    <location>
        <begin position="29"/>
        <end position="232"/>
    </location>
</feature>
<reference evidence="3 4" key="1">
    <citation type="submission" date="2022-08" db="EMBL/GenBank/DDBJ databases">
        <title>Reclassification of Massilia species as members of the genera Telluria, Duganella, Pseudoduganella, Mokoshia gen. nov. and Zemynaea gen. nov. using orthogonal and non-orthogonal genome-based approaches.</title>
        <authorList>
            <person name="Bowman J.P."/>
        </authorList>
    </citation>
    <scope>NUCLEOTIDE SEQUENCE [LARGE SCALE GENOMIC DNA]</scope>
    <source>
        <strain evidence="3 4">JCM 31606</strain>
    </source>
</reference>
<accession>A0ABT2CVW8</accession>
<dbReference type="PANTHER" id="PTHR15629:SF2">
    <property type="entry name" value="SH3 DOMAIN-CONTAINING YSC84-LIKE PROTEIN 1"/>
    <property type="match status" value="1"/>
</dbReference>
<evidence type="ECO:0000259" key="2">
    <source>
        <dbReference type="Pfam" id="PF04366"/>
    </source>
</evidence>
<dbReference type="Proteomes" id="UP001204621">
    <property type="component" value="Unassembled WGS sequence"/>
</dbReference>
<gene>
    <name evidence="3" type="ORF">NX778_06650</name>
</gene>
<name>A0ABT2CVW8_9BURK</name>
<feature type="signal peptide" evidence="1">
    <location>
        <begin position="1"/>
        <end position="28"/>
    </location>
</feature>
<proteinExistence type="predicted"/>
<dbReference type="Pfam" id="PF04366">
    <property type="entry name" value="Ysc84"/>
    <property type="match status" value="1"/>
</dbReference>